<dbReference type="Proteomes" id="UP000472839">
    <property type="component" value="Unassembled WGS sequence"/>
</dbReference>
<organism evidence="2 5">
    <name type="scientific">Poseidonibacter ostreae</name>
    <dbReference type="NCBI Taxonomy" id="2654171"/>
    <lineage>
        <taxon>Bacteria</taxon>
        <taxon>Pseudomonadati</taxon>
        <taxon>Campylobacterota</taxon>
        <taxon>Epsilonproteobacteria</taxon>
        <taxon>Campylobacterales</taxon>
        <taxon>Arcobacteraceae</taxon>
        <taxon>Poseidonibacter</taxon>
    </lineage>
</organism>
<sequence length="148" mass="17623">METIELIIHSILRWLVLITLFVHLYCLYKGFFQNKPFSKFNRIFSHITVGFVHLQFVVGLYVFYTSEKINIFLENVKDSMPIYELRFFAVEHTSIMLLAIILITIGSFKSKRIEDERKKYKTQIIYYTIGLVLILASIPWNLSPLFRY</sequence>
<evidence type="ECO:0008006" key="6">
    <source>
        <dbReference type="Google" id="ProtNLM"/>
    </source>
</evidence>
<keyword evidence="1" id="KW-0472">Membrane</keyword>
<evidence type="ECO:0000313" key="3">
    <source>
        <dbReference type="EMBL" id="KAB7889810.1"/>
    </source>
</evidence>
<feature type="transmembrane region" description="Helical" evidence="1">
    <location>
        <begin position="83"/>
        <end position="103"/>
    </location>
</feature>
<protein>
    <recommendedName>
        <fullName evidence="6">Cytochrome B</fullName>
    </recommendedName>
</protein>
<comment type="caution">
    <text evidence="2">The sequence shown here is derived from an EMBL/GenBank/DDBJ whole genome shotgun (WGS) entry which is preliminary data.</text>
</comment>
<dbReference type="AlphaFoldDB" id="A0A6L4WPP5"/>
<dbReference type="RefSeq" id="WP_152190802.1">
    <property type="nucleotide sequence ID" value="NZ_WFKJ01000031.1"/>
</dbReference>
<feature type="transmembrane region" description="Helical" evidence="1">
    <location>
        <begin position="6"/>
        <end position="28"/>
    </location>
</feature>
<name>A0A6L4WPP5_9BACT</name>
<proteinExistence type="predicted"/>
<gene>
    <name evidence="3" type="ORF">GBG18_10215</name>
    <name evidence="2" type="ORF">GBG19_12835</name>
</gene>
<dbReference type="EMBL" id="WFKK01000046">
    <property type="protein sequence ID" value="KAB7886104.1"/>
    <property type="molecule type" value="Genomic_DNA"/>
</dbReference>
<evidence type="ECO:0000313" key="4">
    <source>
        <dbReference type="Proteomes" id="UP000461010"/>
    </source>
</evidence>
<feature type="transmembrane region" description="Helical" evidence="1">
    <location>
        <begin position="124"/>
        <end position="142"/>
    </location>
</feature>
<dbReference type="Proteomes" id="UP000461010">
    <property type="component" value="Unassembled WGS sequence"/>
</dbReference>
<evidence type="ECO:0000313" key="2">
    <source>
        <dbReference type="EMBL" id="KAB7886104.1"/>
    </source>
</evidence>
<feature type="transmembrane region" description="Helical" evidence="1">
    <location>
        <begin position="40"/>
        <end position="63"/>
    </location>
</feature>
<keyword evidence="1" id="KW-1133">Transmembrane helix</keyword>
<keyword evidence="1" id="KW-0812">Transmembrane</keyword>
<accession>A0A6L4WPP5</accession>
<dbReference type="EMBL" id="WFKJ01000031">
    <property type="protein sequence ID" value="KAB7889810.1"/>
    <property type="molecule type" value="Genomic_DNA"/>
</dbReference>
<evidence type="ECO:0000256" key="1">
    <source>
        <dbReference type="SAM" id="Phobius"/>
    </source>
</evidence>
<keyword evidence="4" id="KW-1185">Reference proteome</keyword>
<evidence type="ECO:0000313" key="5">
    <source>
        <dbReference type="Proteomes" id="UP000472839"/>
    </source>
</evidence>
<reference evidence="4 5" key="1">
    <citation type="submission" date="2019-10" db="EMBL/GenBank/DDBJ databases">
        <title>Poseidonibacter ostreae sp. nov., isolated from the gut of the Ostrea denselamellosa.</title>
        <authorList>
            <person name="Choi A."/>
        </authorList>
    </citation>
    <scope>NUCLEOTIDE SEQUENCE [LARGE SCALE GENOMIC DNA]</scope>
    <source>
        <strain evidence="2 5">SJOD-M-33</strain>
        <strain evidence="3 4">SJOD-M-5</strain>
    </source>
</reference>